<protein>
    <submittedName>
        <fullName evidence="1">Uncharacterized protein</fullName>
    </submittedName>
</protein>
<evidence type="ECO:0000313" key="2">
    <source>
        <dbReference type="Proteomes" id="UP000432464"/>
    </source>
</evidence>
<proteinExistence type="predicted"/>
<gene>
    <name evidence="1" type="ORF">GLP40_26650</name>
</gene>
<dbReference type="EMBL" id="WMBB01000014">
    <property type="protein sequence ID" value="MTE16333.1"/>
    <property type="molecule type" value="Genomic_DNA"/>
</dbReference>
<reference evidence="1 2" key="1">
    <citation type="submission" date="2019-11" db="EMBL/GenBank/DDBJ databases">
        <title>Nocardia sp. nov. CT2-14 isolated from soil.</title>
        <authorList>
            <person name="Kanchanasin P."/>
            <person name="Tanasupawat S."/>
            <person name="Yuki M."/>
            <person name="Kudo T."/>
        </authorList>
    </citation>
    <scope>NUCLEOTIDE SEQUENCE [LARGE SCALE GENOMIC DNA]</scope>
    <source>
        <strain evidence="1 2">CT2-14</strain>
    </source>
</reference>
<comment type="caution">
    <text evidence="1">The sequence shown here is derived from an EMBL/GenBank/DDBJ whole genome shotgun (WGS) entry which is preliminary data.</text>
</comment>
<keyword evidence="2" id="KW-1185">Reference proteome</keyword>
<dbReference type="RefSeq" id="WP_154790769.1">
    <property type="nucleotide sequence ID" value="NZ_WMBB01000014.1"/>
</dbReference>
<accession>A0A6I3L047</accession>
<organism evidence="1 2">
    <name type="scientific">Nocardia aurantiaca</name>
    <dbReference type="NCBI Taxonomy" id="2675850"/>
    <lineage>
        <taxon>Bacteria</taxon>
        <taxon>Bacillati</taxon>
        <taxon>Actinomycetota</taxon>
        <taxon>Actinomycetes</taxon>
        <taxon>Mycobacteriales</taxon>
        <taxon>Nocardiaceae</taxon>
        <taxon>Nocardia</taxon>
    </lineage>
</organism>
<evidence type="ECO:0000313" key="1">
    <source>
        <dbReference type="EMBL" id="MTE16333.1"/>
    </source>
</evidence>
<name>A0A6I3L047_9NOCA</name>
<sequence>MATSETFGADAYVVRAGLWPFRHGLRGEIMFAVHSAGIYFGAAAASPAQTVPWSRICAVELFTETTSSPRSQSTYRCIGVRARGTTQPSHGGPAARPIPESSARILRGAGRPDLIPGADGTIRWAYRRMSGWRVSRARLSAAVARHAPQVPVIDGPSWPPALTWSEALAARKSRRRR</sequence>
<dbReference type="AlphaFoldDB" id="A0A6I3L047"/>
<dbReference type="Proteomes" id="UP000432464">
    <property type="component" value="Unassembled WGS sequence"/>
</dbReference>